<accession>A0ABT0NTQ8</accession>
<gene>
    <name evidence="2" type="ORF">M4438_15310</name>
</gene>
<evidence type="ECO:0000256" key="1">
    <source>
        <dbReference type="SAM" id="MobiDB-lite"/>
    </source>
</evidence>
<reference evidence="2 3" key="1">
    <citation type="submission" date="2022-05" db="EMBL/GenBank/DDBJ databases">
        <title>Genome Resource of Streptomyces lavenduligriseus GA1-1, a Strain with Broad-Spectrum Antifungal Activity against Phytopathogenic Fungi.</title>
        <authorList>
            <person name="Qi D."/>
        </authorList>
    </citation>
    <scope>NUCLEOTIDE SEQUENCE [LARGE SCALE GENOMIC DNA]</scope>
    <source>
        <strain evidence="2 3">GA1-1</strain>
    </source>
</reference>
<dbReference type="EMBL" id="JAMCCK010000021">
    <property type="protein sequence ID" value="MCL3994865.1"/>
    <property type="molecule type" value="Genomic_DNA"/>
</dbReference>
<sequence>MRTAATEPQESQEPPVRQGLRDRPARRDPRVSPVRPDRLARKASRDHRASKARAGPACPDGYSLQAPAYDPAALVCRKDGAPQPDQPSNGNGPQTHALDPQRRESN</sequence>
<evidence type="ECO:0000313" key="2">
    <source>
        <dbReference type="EMBL" id="MCL3994865.1"/>
    </source>
</evidence>
<dbReference type="Proteomes" id="UP001202052">
    <property type="component" value="Unassembled WGS sequence"/>
</dbReference>
<feature type="compositionally biased region" description="Basic and acidic residues" evidence="1">
    <location>
        <begin position="19"/>
        <end position="40"/>
    </location>
</feature>
<organism evidence="2 3">
    <name type="scientific">Streptomyces lavenduligriseus</name>
    <dbReference type="NCBI Taxonomy" id="67315"/>
    <lineage>
        <taxon>Bacteria</taxon>
        <taxon>Bacillati</taxon>
        <taxon>Actinomycetota</taxon>
        <taxon>Actinomycetes</taxon>
        <taxon>Kitasatosporales</taxon>
        <taxon>Streptomycetaceae</taxon>
        <taxon>Streptomyces</taxon>
    </lineage>
</organism>
<name>A0ABT0NTQ8_9ACTN</name>
<feature type="region of interest" description="Disordered" evidence="1">
    <location>
        <begin position="1"/>
        <end position="106"/>
    </location>
</feature>
<protein>
    <submittedName>
        <fullName evidence="2">Uncharacterized protein</fullName>
    </submittedName>
</protein>
<evidence type="ECO:0000313" key="3">
    <source>
        <dbReference type="Proteomes" id="UP001202052"/>
    </source>
</evidence>
<proteinExistence type="predicted"/>
<keyword evidence="3" id="KW-1185">Reference proteome</keyword>
<feature type="compositionally biased region" description="Basic residues" evidence="1">
    <location>
        <begin position="41"/>
        <end position="51"/>
    </location>
</feature>
<dbReference type="RefSeq" id="WP_249460301.1">
    <property type="nucleotide sequence ID" value="NZ_JAMCCK010000021.1"/>
</dbReference>
<feature type="compositionally biased region" description="Polar residues" evidence="1">
    <location>
        <begin position="1"/>
        <end position="12"/>
    </location>
</feature>
<comment type="caution">
    <text evidence="2">The sequence shown here is derived from an EMBL/GenBank/DDBJ whole genome shotgun (WGS) entry which is preliminary data.</text>
</comment>